<dbReference type="HOGENOM" id="CLU_1581980_0_0_5"/>
<proteinExistence type="predicted"/>
<keyword evidence="3" id="KW-1185">Reference proteome</keyword>
<reference evidence="2 3" key="1">
    <citation type="submission" date="2010-04" db="EMBL/GenBank/DDBJ databases">
        <authorList>
            <person name="Qin X."/>
            <person name="Bachman B."/>
            <person name="Battles P."/>
            <person name="Bell A."/>
            <person name="Bess C."/>
            <person name="Bickham C."/>
            <person name="Chaboub L."/>
            <person name="Chen D."/>
            <person name="Coyle M."/>
            <person name="Deiros D.R."/>
            <person name="Dinh H."/>
            <person name="Forbes L."/>
            <person name="Fowler G."/>
            <person name="Francisco L."/>
            <person name="Fu Q."/>
            <person name="Gubbala S."/>
            <person name="Hale W."/>
            <person name="Han Y."/>
            <person name="Hemphill L."/>
            <person name="Highlander S.K."/>
            <person name="Hirani K."/>
            <person name="Hogues M."/>
            <person name="Jackson L."/>
            <person name="Jakkamsetti A."/>
            <person name="Javaid M."/>
            <person name="Jiang H."/>
            <person name="Korchina V."/>
            <person name="Kovar C."/>
            <person name="Lara F."/>
            <person name="Lee S."/>
            <person name="Mata R."/>
            <person name="Mathew T."/>
            <person name="Moen C."/>
            <person name="Morales K."/>
            <person name="Munidasa M."/>
            <person name="Nazareth L."/>
            <person name="Ngo R."/>
            <person name="Nguyen L."/>
            <person name="Okwuonu G."/>
            <person name="Ongeri F."/>
            <person name="Patil S."/>
            <person name="Petrosino J."/>
            <person name="Pham C."/>
            <person name="Pham P."/>
            <person name="Pu L.-L."/>
            <person name="Puazo M."/>
            <person name="Raj R."/>
            <person name="Reid J."/>
            <person name="Rouhana J."/>
            <person name="Saada N."/>
            <person name="Shang Y."/>
            <person name="Simmons D."/>
            <person name="Thornton R."/>
            <person name="Warren J."/>
            <person name="Weissenberger G."/>
            <person name="Zhang J."/>
            <person name="Zhang L."/>
            <person name="Zhou C."/>
            <person name="Zhu D."/>
            <person name="Muzny D."/>
            <person name="Worley K."/>
            <person name="Gibbs R."/>
        </authorList>
    </citation>
    <scope>NUCLEOTIDE SEQUENCE [LARGE SCALE GENOMIC DNA]</scope>
    <source>
        <strain evidence="2 3">ATCC 49957</strain>
    </source>
</reference>
<feature type="compositionally biased region" description="Basic residues" evidence="1">
    <location>
        <begin position="118"/>
        <end position="130"/>
    </location>
</feature>
<name>D5RNK4_9PROT</name>
<organism evidence="2 3">
    <name type="scientific">Pseudoroseomonas cervicalis ATCC 49957</name>
    <dbReference type="NCBI Taxonomy" id="525371"/>
    <lineage>
        <taxon>Bacteria</taxon>
        <taxon>Pseudomonadati</taxon>
        <taxon>Pseudomonadota</taxon>
        <taxon>Alphaproteobacteria</taxon>
        <taxon>Acetobacterales</taxon>
        <taxon>Roseomonadaceae</taxon>
        <taxon>Roseomonas</taxon>
    </lineage>
</organism>
<evidence type="ECO:0000313" key="3">
    <source>
        <dbReference type="Proteomes" id="UP000005324"/>
    </source>
</evidence>
<gene>
    <name evidence="2" type="ORF">HMPREF0731_2665</name>
</gene>
<feature type="compositionally biased region" description="Low complexity" evidence="1">
    <location>
        <begin position="1"/>
        <end position="29"/>
    </location>
</feature>
<evidence type="ECO:0000313" key="2">
    <source>
        <dbReference type="EMBL" id="EFH11114.1"/>
    </source>
</evidence>
<feature type="region of interest" description="Disordered" evidence="1">
    <location>
        <begin position="1"/>
        <end position="35"/>
    </location>
</feature>
<dbReference type="EMBL" id="ADVL01000501">
    <property type="protein sequence ID" value="EFH11114.1"/>
    <property type="molecule type" value="Genomic_DNA"/>
</dbReference>
<comment type="caution">
    <text evidence="2">The sequence shown here is derived from an EMBL/GenBank/DDBJ whole genome shotgun (WGS) entry which is preliminary data.</text>
</comment>
<feature type="compositionally biased region" description="Basic residues" evidence="1">
    <location>
        <begin position="158"/>
        <end position="169"/>
    </location>
</feature>
<feature type="non-terminal residue" evidence="2">
    <location>
        <position position="1"/>
    </location>
</feature>
<feature type="region of interest" description="Disordered" evidence="1">
    <location>
        <begin position="77"/>
        <end position="169"/>
    </location>
</feature>
<dbReference type="Proteomes" id="UP000005324">
    <property type="component" value="Unassembled WGS sequence"/>
</dbReference>
<dbReference type="AlphaFoldDB" id="D5RNK4"/>
<feature type="compositionally biased region" description="Low complexity" evidence="1">
    <location>
        <begin position="94"/>
        <end position="116"/>
    </location>
</feature>
<accession>D5RNK4</accession>
<evidence type="ECO:0000256" key="1">
    <source>
        <dbReference type="SAM" id="MobiDB-lite"/>
    </source>
</evidence>
<feature type="compositionally biased region" description="Low complexity" evidence="1">
    <location>
        <begin position="131"/>
        <end position="141"/>
    </location>
</feature>
<sequence>GARSPGPASPSRRPRAAARCSSASAVPSAKPGGLVRGLGSVMAVSLLSRNCDFSQGSVQGFFAGPAGPCQWATRWWKPHNGSSSRAAPGLAVRSSATSNAAPAASRTATTSPAQPSRKSSRAPWKPKRTARASSGGRPSSRVMQPGWRSCREGGARSGRSRGGRARAGI</sequence>
<protein>
    <submittedName>
        <fullName evidence="2">Uncharacterized protein</fullName>
    </submittedName>
</protein>